<name>A0A2U3Q6N3_9BRAD</name>
<protein>
    <recommendedName>
        <fullName evidence="3">DUF4863 family protein</fullName>
    </recommendedName>
</protein>
<accession>A0A2U3Q6N3</accession>
<dbReference type="InterPro" id="IPR032345">
    <property type="entry name" value="PnbB"/>
</dbReference>
<evidence type="ECO:0000313" key="1">
    <source>
        <dbReference type="EMBL" id="SPP97050.1"/>
    </source>
</evidence>
<sequence>MGSREELIQRSIPFLREVKDMTPGAEMERWLNETYGENSALYQDLARLVKIGVEEGWAANQEVDGPNYRRSRILEPTPETFQFSITAVYMNSADPRRFKDEDDHDVLRGQYHGHPYGELNLVVPLDKGAELKGLQGWQGPGWTAPDPGSRHYPEVRGGAVIALFYLPAGRISYDFKAPSDR</sequence>
<dbReference type="RefSeq" id="WP_122404533.1">
    <property type="nucleotide sequence ID" value="NZ_LS398110.1"/>
</dbReference>
<dbReference type="Proteomes" id="UP000246085">
    <property type="component" value="Chromosome BRAD3257"/>
</dbReference>
<gene>
    <name evidence="1" type="ORF">BRAD3257_6135</name>
</gene>
<organism evidence="1 2">
    <name type="scientific">Bradyrhizobium vignae</name>
    <dbReference type="NCBI Taxonomy" id="1549949"/>
    <lineage>
        <taxon>Bacteria</taxon>
        <taxon>Pseudomonadati</taxon>
        <taxon>Pseudomonadota</taxon>
        <taxon>Alphaproteobacteria</taxon>
        <taxon>Hyphomicrobiales</taxon>
        <taxon>Nitrobacteraceae</taxon>
        <taxon>Bradyrhizobium</taxon>
    </lineage>
</organism>
<dbReference type="EMBL" id="LS398110">
    <property type="protein sequence ID" value="SPP97050.1"/>
    <property type="molecule type" value="Genomic_DNA"/>
</dbReference>
<dbReference type="KEGG" id="bvz:BRAD3257_6135"/>
<dbReference type="AlphaFoldDB" id="A0A2U3Q6N3"/>
<proteinExistence type="predicted"/>
<dbReference type="Pfam" id="PF16155">
    <property type="entry name" value="PnbB"/>
    <property type="match status" value="1"/>
</dbReference>
<reference evidence="1 2" key="1">
    <citation type="submission" date="2018-03" db="EMBL/GenBank/DDBJ databases">
        <authorList>
            <person name="Gully D."/>
        </authorList>
    </citation>
    <scope>NUCLEOTIDE SEQUENCE [LARGE SCALE GENOMIC DNA]</scope>
    <source>
        <strain evidence="1">ORS3257</strain>
    </source>
</reference>
<evidence type="ECO:0008006" key="3">
    <source>
        <dbReference type="Google" id="ProtNLM"/>
    </source>
</evidence>
<evidence type="ECO:0000313" key="2">
    <source>
        <dbReference type="Proteomes" id="UP000246085"/>
    </source>
</evidence>